<feature type="region of interest" description="Disordered" evidence="7">
    <location>
        <begin position="122"/>
        <end position="262"/>
    </location>
</feature>
<evidence type="ECO:0000256" key="6">
    <source>
        <dbReference type="ARBA" id="ARBA00050768"/>
    </source>
</evidence>
<dbReference type="GeneID" id="85226714"/>
<keyword evidence="4 8" id="KW-0472">Membrane</keyword>
<comment type="similarity">
    <text evidence="5">Belongs to the laat-1 family.</text>
</comment>
<evidence type="ECO:0000256" key="5">
    <source>
        <dbReference type="ARBA" id="ARBA00038039"/>
    </source>
</evidence>
<dbReference type="InterPro" id="IPR051415">
    <property type="entry name" value="LAAT-1"/>
</dbReference>
<organism evidence="9 10">
    <name type="scientific">Malassezia japonica</name>
    <dbReference type="NCBI Taxonomy" id="223818"/>
    <lineage>
        <taxon>Eukaryota</taxon>
        <taxon>Fungi</taxon>
        <taxon>Dikarya</taxon>
        <taxon>Basidiomycota</taxon>
        <taxon>Ustilaginomycotina</taxon>
        <taxon>Malasseziomycetes</taxon>
        <taxon>Malasseziales</taxon>
        <taxon>Malasseziaceae</taxon>
        <taxon>Malassezia</taxon>
    </lineage>
</organism>
<keyword evidence="2 8" id="KW-0812">Transmembrane</keyword>
<evidence type="ECO:0000256" key="2">
    <source>
        <dbReference type="ARBA" id="ARBA00022692"/>
    </source>
</evidence>
<dbReference type="Proteomes" id="UP001217754">
    <property type="component" value="Chromosome 5"/>
</dbReference>
<dbReference type="GO" id="GO:0034488">
    <property type="term" value="P:basic amino acid transmembrane export from vacuole"/>
    <property type="evidence" value="ECO:0007669"/>
    <property type="project" value="TreeGrafter"/>
</dbReference>
<keyword evidence="3 8" id="KW-1133">Transmembrane helix</keyword>
<dbReference type="InterPro" id="IPR006603">
    <property type="entry name" value="PQ-loop_rpt"/>
</dbReference>
<evidence type="ECO:0000313" key="9">
    <source>
        <dbReference type="EMBL" id="WFD40079.1"/>
    </source>
</evidence>
<reference evidence="9" key="1">
    <citation type="submission" date="2023-03" db="EMBL/GenBank/DDBJ databases">
        <title>Mating type loci evolution in Malassezia.</title>
        <authorList>
            <person name="Coelho M.A."/>
        </authorList>
    </citation>
    <scope>NUCLEOTIDE SEQUENCE</scope>
    <source>
        <strain evidence="9">CBS 9431</strain>
    </source>
</reference>
<evidence type="ECO:0000256" key="7">
    <source>
        <dbReference type="SAM" id="MobiDB-lite"/>
    </source>
</evidence>
<sequence length="467" mass="51826">MWAAVGRETLSHLSGTASLIVWIFAQSPQLYTNYKTKSVDGLSAVFLLQWTAGDLTNLVGSILTHQLPMQIVIAAYMLSVDLCLCAQFWAYGKPSAKPSHDRDSFVSERTPLLVAKYRRGGRHSLRSNSRATRSSRHHAPVVAYRPQSKRARSSDAWVVRGLNGHRSHSTPHFKEDRAQSQSSRRPSAQQDESFWPSDMESSTTESLARGRRRERLALPVEEPGSLAGSMVGPGSDDESGRALAPAPHLQRKRLLAPNPSTTRRGSAMVLLGVYGLFAFGPFRSNLVETGGGETTVLSTAPVTSLSNASVSELGMLEDSWRTQDTIHIASPRHPVLLYMPEVATMHNHRSRRRRPRLSFSQLVGRISAWVCTLLYMTSRLPQIWTNFQRRSVKGLSLLLFVSAFFANLLYSVSILSNPKAVGPQREAFLMESLPFLLGACGTLVFDLVIIVQWYMWHTPTQTTQVAA</sequence>
<dbReference type="RefSeq" id="XP_060122976.1">
    <property type="nucleotide sequence ID" value="XM_060266993.1"/>
</dbReference>
<comment type="catalytic activity">
    <reaction evidence="6">
        <text>L-histidine(out) + L-arginine(in) = L-histidine(in) + L-arginine(out)</text>
        <dbReference type="Rhea" id="RHEA:71063"/>
        <dbReference type="ChEBI" id="CHEBI:32682"/>
        <dbReference type="ChEBI" id="CHEBI:57595"/>
    </reaction>
</comment>
<feature type="transmembrane region" description="Helical" evidence="8">
    <location>
        <begin position="435"/>
        <end position="455"/>
    </location>
</feature>
<dbReference type="FunFam" id="1.20.1280.290:FF:000009">
    <property type="entry name" value="PQ loop repeat family protein"/>
    <property type="match status" value="1"/>
</dbReference>
<proteinExistence type="inferred from homology"/>
<evidence type="ECO:0000256" key="4">
    <source>
        <dbReference type="ARBA" id="ARBA00023136"/>
    </source>
</evidence>
<evidence type="ECO:0000256" key="1">
    <source>
        <dbReference type="ARBA" id="ARBA00004141"/>
    </source>
</evidence>
<feature type="transmembrane region" description="Helical" evidence="8">
    <location>
        <begin position="357"/>
        <end position="375"/>
    </location>
</feature>
<dbReference type="PANTHER" id="PTHR16201:SF34">
    <property type="entry name" value="LYSOSOMAL AMINO ACID TRANSPORTER 1"/>
    <property type="match status" value="1"/>
</dbReference>
<evidence type="ECO:0008006" key="11">
    <source>
        <dbReference type="Google" id="ProtNLM"/>
    </source>
</evidence>
<protein>
    <recommendedName>
        <fullName evidence="11">PQ-loop-domain-containing protein</fullName>
    </recommendedName>
</protein>
<accession>A0AAF0JBK5</accession>
<keyword evidence="10" id="KW-1185">Reference proteome</keyword>
<evidence type="ECO:0000313" key="10">
    <source>
        <dbReference type="Proteomes" id="UP001217754"/>
    </source>
</evidence>
<dbReference type="PANTHER" id="PTHR16201">
    <property type="entry name" value="SEVEN TRANSMEMBRANE PROTEIN 1-RELATED"/>
    <property type="match status" value="1"/>
</dbReference>
<gene>
    <name evidence="9" type="ORF">MJAP1_003063</name>
</gene>
<dbReference type="GO" id="GO:0015174">
    <property type="term" value="F:basic amino acid transmembrane transporter activity"/>
    <property type="evidence" value="ECO:0007669"/>
    <property type="project" value="TreeGrafter"/>
</dbReference>
<evidence type="ECO:0000256" key="3">
    <source>
        <dbReference type="ARBA" id="ARBA00022989"/>
    </source>
</evidence>
<evidence type="ECO:0000256" key="8">
    <source>
        <dbReference type="SAM" id="Phobius"/>
    </source>
</evidence>
<dbReference type="AlphaFoldDB" id="A0AAF0JBK5"/>
<dbReference type="Gene3D" id="1.20.1280.290">
    <property type="match status" value="2"/>
</dbReference>
<feature type="transmembrane region" description="Helical" evidence="8">
    <location>
        <begin position="395"/>
        <end position="415"/>
    </location>
</feature>
<feature type="compositionally biased region" description="Low complexity" evidence="7">
    <location>
        <begin position="179"/>
        <end position="190"/>
    </location>
</feature>
<comment type="subcellular location">
    <subcellularLocation>
        <location evidence="1">Membrane</location>
        <topology evidence="1">Multi-pass membrane protein</topology>
    </subcellularLocation>
</comment>
<dbReference type="SMART" id="SM00679">
    <property type="entry name" value="CTNS"/>
    <property type="match status" value="2"/>
</dbReference>
<dbReference type="Pfam" id="PF04193">
    <property type="entry name" value="PQ-loop"/>
    <property type="match status" value="2"/>
</dbReference>
<dbReference type="EMBL" id="CP119962">
    <property type="protein sequence ID" value="WFD40079.1"/>
    <property type="molecule type" value="Genomic_DNA"/>
</dbReference>
<name>A0AAF0JBK5_9BASI</name>
<dbReference type="GO" id="GO:0000329">
    <property type="term" value="C:fungal-type vacuole membrane"/>
    <property type="evidence" value="ECO:0007669"/>
    <property type="project" value="TreeGrafter"/>
</dbReference>